<feature type="transmembrane region" description="Helical" evidence="11">
    <location>
        <begin position="185"/>
        <end position="207"/>
    </location>
</feature>
<dbReference type="PROSITE" id="PS50262">
    <property type="entry name" value="G_PROTEIN_RECEP_F1_2"/>
    <property type="match status" value="1"/>
</dbReference>
<comment type="subcellular location">
    <subcellularLocation>
        <location evidence="1">Cell membrane</location>
        <topology evidence="1">Multi-pass membrane protein</topology>
    </subcellularLocation>
</comment>
<evidence type="ECO:0000256" key="9">
    <source>
        <dbReference type="ARBA" id="ARBA00023224"/>
    </source>
</evidence>
<keyword evidence="5 11" id="KW-1133">Transmembrane helix</keyword>
<dbReference type="PANTHER" id="PTHR24228:SF75">
    <property type="entry name" value="G-PROTEIN COUPLED RECEPTORS FAMILY 1 PROFILE DOMAIN-CONTAINING PROTEIN"/>
    <property type="match status" value="1"/>
</dbReference>
<sequence length="375" mass="42087">MAENTTISGGLEDVEGVSPVTLSSDWSRVVRLLLVVGLSVVGSVGNAYMISAVMIEDHLKKRGNTFVVNVALADLVITGVVMPASAVVILAGLQDSHSVCSFQWCLSILCWLVTAFSLAAAAGENYARLCLSPDCYAILTPGKITFITIFIWVFSSVAVSILFFYDLLPDYCNKNLGGRFSRMFYYQAIVAGLFVGLPAIFTFAFYLRIIMQVRIAKSHPNFKPPVAFNWDYSLMKTNMYSFFLFFFFWLPFGVMLHVASIQKISARVFYNLAWLALSKSCVNNFLYCILNRHFRNAYINLFHYCCCKTTVTFSRRTRGEMARPSGDVRVHIIPGYNMYSYTSPQRGRDTNKCTNKRGTGAGRTSRPNGRDVYEL</sequence>
<evidence type="ECO:0000313" key="13">
    <source>
        <dbReference type="EMBL" id="JAS35361.1"/>
    </source>
</evidence>
<organism evidence="13">
    <name type="scientific">Clastoptera arizonana</name>
    <name type="common">Arizona spittle bug</name>
    <dbReference type="NCBI Taxonomy" id="38151"/>
    <lineage>
        <taxon>Eukaryota</taxon>
        <taxon>Metazoa</taxon>
        <taxon>Ecdysozoa</taxon>
        <taxon>Arthropoda</taxon>
        <taxon>Hexapoda</taxon>
        <taxon>Insecta</taxon>
        <taxon>Pterygota</taxon>
        <taxon>Neoptera</taxon>
        <taxon>Paraneoptera</taxon>
        <taxon>Hemiptera</taxon>
        <taxon>Auchenorrhyncha</taxon>
        <taxon>Cercopoidea</taxon>
        <taxon>Clastopteridae</taxon>
        <taxon>Clastoptera</taxon>
    </lineage>
</organism>
<evidence type="ECO:0000256" key="11">
    <source>
        <dbReference type="SAM" id="Phobius"/>
    </source>
</evidence>
<keyword evidence="4 11" id="KW-0812">Transmembrane</keyword>
<keyword evidence="9" id="KW-0807">Transducer</keyword>
<dbReference type="InterPro" id="IPR017452">
    <property type="entry name" value="GPCR_Rhodpsn_7TM"/>
</dbReference>
<feature type="region of interest" description="Disordered" evidence="10">
    <location>
        <begin position="341"/>
        <end position="375"/>
    </location>
</feature>
<keyword evidence="7 11" id="KW-0472">Membrane</keyword>
<feature type="transmembrane region" description="Helical" evidence="11">
    <location>
        <begin position="101"/>
        <end position="123"/>
    </location>
</feature>
<accession>A0A1B6EBR1</accession>
<proteinExistence type="inferred from homology"/>
<evidence type="ECO:0000256" key="10">
    <source>
        <dbReference type="SAM" id="MobiDB-lite"/>
    </source>
</evidence>
<reference evidence="13" key="1">
    <citation type="submission" date="2015-12" db="EMBL/GenBank/DDBJ databases">
        <title>De novo transcriptome assembly of four potential Pierce s Disease insect vectors from Arizona vineyards.</title>
        <authorList>
            <person name="Tassone E.E."/>
        </authorList>
    </citation>
    <scope>NUCLEOTIDE SEQUENCE</scope>
</reference>
<keyword evidence="6" id="KW-0297">G-protein coupled receptor</keyword>
<dbReference type="AlphaFoldDB" id="A0A1B6EBR1"/>
<dbReference type="GO" id="GO:0004930">
    <property type="term" value="F:G protein-coupled receptor activity"/>
    <property type="evidence" value="ECO:0007669"/>
    <property type="project" value="UniProtKB-KW"/>
</dbReference>
<evidence type="ECO:0000256" key="5">
    <source>
        <dbReference type="ARBA" id="ARBA00022989"/>
    </source>
</evidence>
<feature type="transmembrane region" description="Helical" evidence="11">
    <location>
        <begin position="242"/>
        <end position="262"/>
    </location>
</feature>
<evidence type="ECO:0000256" key="3">
    <source>
        <dbReference type="ARBA" id="ARBA00022475"/>
    </source>
</evidence>
<evidence type="ECO:0000256" key="7">
    <source>
        <dbReference type="ARBA" id="ARBA00023136"/>
    </source>
</evidence>
<dbReference type="GO" id="GO:0005886">
    <property type="term" value="C:plasma membrane"/>
    <property type="evidence" value="ECO:0007669"/>
    <property type="project" value="UniProtKB-SubCell"/>
</dbReference>
<evidence type="ECO:0000256" key="4">
    <source>
        <dbReference type="ARBA" id="ARBA00022692"/>
    </source>
</evidence>
<protein>
    <recommendedName>
        <fullName evidence="12">G-protein coupled receptors family 1 profile domain-containing protein</fullName>
    </recommendedName>
</protein>
<dbReference type="CDD" id="cd00637">
    <property type="entry name" value="7tm_classA_rhodopsin-like"/>
    <property type="match status" value="1"/>
</dbReference>
<dbReference type="SUPFAM" id="SSF81321">
    <property type="entry name" value="Family A G protein-coupled receptor-like"/>
    <property type="match status" value="1"/>
</dbReference>
<feature type="transmembrane region" description="Helical" evidence="11">
    <location>
        <begin position="66"/>
        <end position="89"/>
    </location>
</feature>
<keyword evidence="8" id="KW-0675">Receptor</keyword>
<feature type="transmembrane region" description="Helical" evidence="11">
    <location>
        <begin position="144"/>
        <end position="165"/>
    </location>
</feature>
<evidence type="ECO:0000259" key="12">
    <source>
        <dbReference type="PROSITE" id="PS50262"/>
    </source>
</evidence>
<evidence type="ECO:0000256" key="6">
    <source>
        <dbReference type="ARBA" id="ARBA00023040"/>
    </source>
</evidence>
<dbReference type="PRINTS" id="PR00237">
    <property type="entry name" value="GPCRRHODOPSN"/>
</dbReference>
<gene>
    <name evidence="13" type="ORF">g.23649</name>
</gene>
<dbReference type="Gene3D" id="1.20.1070.10">
    <property type="entry name" value="Rhodopsin 7-helix transmembrane proteins"/>
    <property type="match status" value="1"/>
</dbReference>
<keyword evidence="3" id="KW-1003">Cell membrane</keyword>
<name>A0A1B6EBR1_9HEMI</name>
<evidence type="ECO:0000256" key="8">
    <source>
        <dbReference type="ARBA" id="ARBA00023170"/>
    </source>
</evidence>
<feature type="transmembrane region" description="Helical" evidence="11">
    <location>
        <begin position="32"/>
        <end position="54"/>
    </location>
</feature>
<feature type="domain" description="G-protein coupled receptors family 1 profile" evidence="12">
    <location>
        <begin position="45"/>
        <end position="287"/>
    </location>
</feature>
<dbReference type="InterPro" id="IPR000276">
    <property type="entry name" value="GPCR_Rhodpsn"/>
</dbReference>
<comment type="similarity">
    <text evidence="2">Belongs to the G-protein coupled receptor 1 family.</text>
</comment>
<dbReference type="PANTHER" id="PTHR24228">
    <property type="entry name" value="B2 BRADYKININ RECEPTOR/ANGIOTENSIN II RECEPTOR"/>
    <property type="match status" value="1"/>
</dbReference>
<evidence type="ECO:0000256" key="1">
    <source>
        <dbReference type="ARBA" id="ARBA00004651"/>
    </source>
</evidence>
<dbReference type="Pfam" id="PF00001">
    <property type="entry name" value="7tm_1"/>
    <property type="match status" value="1"/>
</dbReference>
<dbReference type="EMBL" id="GEDC01001937">
    <property type="protein sequence ID" value="JAS35361.1"/>
    <property type="molecule type" value="Transcribed_RNA"/>
</dbReference>
<evidence type="ECO:0000256" key="2">
    <source>
        <dbReference type="ARBA" id="ARBA00010663"/>
    </source>
</evidence>